<keyword evidence="2" id="KW-0378">Hydrolase</keyword>
<dbReference type="GO" id="GO:0016020">
    <property type="term" value="C:membrane"/>
    <property type="evidence" value="ECO:0007669"/>
    <property type="project" value="TreeGrafter"/>
</dbReference>
<protein>
    <submittedName>
        <fullName evidence="2">Alpha/beta hydrolase</fullName>
    </submittedName>
</protein>
<gene>
    <name evidence="2" type="ORF">BU204_16350</name>
</gene>
<accession>A0A1Q8CQ93</accession>
<dbReference type="InterPro" id="IPR029058">
    <property type="entry name" value="AB_hydrolase_fold"/>
</dbReference>
<dbReference type="InterPro" id="IPR000073">
    <property type="entry name" value="AB_hydrolase_1"/>
</dbReference>
<evidence type="ECO:0000259" key="1">
    <source>
        <dbReference type="Pfam" id="PF12697"/>
    </source>
</evidence>
<dbReference type="RefSeq" id="WP_075126647.1">
    <property type="nucleotide sequence ID" value="NZ_MSIE01000029.1"/>
</dbReference>
<feature type="domain" description="AB hydrolase-1" evidence="1">
    <location>
        <begin position="45"/>
        <end position="283"/>
    </location>
</feature>
<dbReference type="Gene3D" id="3.40.50.1820">
    <property type="entry name" value="alpha/beta hydrolase"/>
    <property type="match status" value="1"/>
</dbReference>
<reference evidence="2 3" key="1">
    <citation type="submission" date="2016-12" db="EMBL/GenBank/DDBJ databases">
        <title>The draft genome sequence of Actinophytocola sp. 11-183.</title>
        <authorList>
            <person name="Wang W."/>
            <person name="Yuan L."/>
        </authorList>
    </citation>
    <scope>NUCLEOTIDE SEQUENCE [LARGE SCALE GENOMIC DNA]</scope>
    <source>
        <strain evidence="2 3">11-183</strain>
    </source>
</reference>
<name>A0A1Q8CQ93_9PSEU</name>
<dbReference type="Proteomes" id="UP000185596">
    <property type="component" value="Unassembled WGS sequence"/>
</dbReference>
<dbReference type="OrthoDB" id="3211023at2"/>
<dbReference type="GO" id="GO:0016787">
    <property type="term" value="F:hydrolase activity"/>
    <property type="evidence" value="ECO:0007669"/>
    <property type="project" value="UniProtKB-KW"/>
</dbReference>
<dbReference type="InterPro" id="IPR050266">
    <property type="entry name" value="AB_hydrolase_sf"/>
</dbReference>
<dbReference type="AlphaFoldDB" id="A0A1Q8CQ93"/>
<organism evidence="2 3">
    <name type="scientific">Actinophytocola xanthii</name>
    <dbReference type="NCBI Taxonomy" id="1912961"/>
    <lineage>
        <taxon>Bacteria</taxon>
        <taxon>Bacillati</taxon>
        <taxon>Actinomycetota</taxon>
        <taxon>Actinomycetes</taxon>
        <taxon>Pseudonocardiales</taxon>
        <taxon>Pseudonocardiaceae</taxon>
    </lineage>
</organism>
<dbReference type="SUPFAM" id="SSF53474">
    <property type="entry name" value="alpha/beta-Hydrolases"/>
    <property type="match status" value="1"/>
</dbReference>
<evidence type="ECO:0000313" key="2">
    <source>
        <dbReference type="EMBL" id="OLF16528.1"/>
    </source>
</evidence>
<keyword evidence="3" id="KW-1185">Reference proteome</keyword>
<dbReference type="PANTHER" id="PTHR43798:SF33">
    <property type="entry name" value="HYDROLASE, PUTATIVE (AFU_ORTHOLOGUE AFUA_2G14860)-RELATED"/>
    <property type="match status" value="1"/>
</dbReference>
<comment type="caution">
    <text evidence="2">The sequence shown here is derived from an EMBL/GenBank/DDBJ whole genome shotgun (WGS) entry which is preliminary data.</text>
</comment>
<proteinExistence type="predicted"/>
<dbReference type="Pfam" id="PF12697">
    <property type="entry name" value="Abhydrolase_6"/>
    <property type="match status" value="1"/>
</dbReference>
<evidence type="ECO:0000313" key="3">
    <source>
        <dbReference type="Proteomes" id="UP000185596"/>
    </source>
</evidence>
<sequence length="301" mass="31774">MNPQPQSQISPHGGRRVELPGRYGPIAALRARTSAGTGHPAPIALLVPGYTGSKEDFAPLLDPIAEAGFDAIAIDLPGQYESGGPDDERAYLPTALGGVLAELVGKLSAEGNPVLLLGHSFGGLVSRAAVLAGAPVVGLTLLGSGPSELPDGMRRQLLDLGEPVIREHGVQIAQDLRDELDRLAPQNPPRAPELAAFLRQRFLRTHPASLLGMATGLRSEPDQVSALARLLSTSGIPCLVACGEEDDAWPVSAQRDMAERLDADFAMILGARHSPNVENPAMLLDTLIPTWRSWLTAATEI</sequence>
<dbReference type="PANTHER" id="PTHR43798">
    <property type="entry name" value="MONOACYLGLYCEROL LIPASE"/>
    <property type="match status" value="1"/>
</dbReference>
<dbReference type="STRING" id="1912961.BU204_16350"/>
<dbReference type="EMBL" id="MSIE01000029">
    <property type="protein sequence ID" value="OLF16528.1"/>
    <property type="molecule type" value="Genomic_DNA"/>
</dbReference>